<dbReference type="AlphaFoldDB" id="A0A645CHI7"/>
<dbReference type="EMBL" id="VSSQ01027263">
    <property type="protein sequence ID" value="MPM76410.1"/>
    <property type="molecule type" value="Genomic_DNA"/>
</dbReference>
<evidence type="ECO:0000256" key="1">
    <source>
        <dbReference type="SAM" id="Phobius"/>
    </source>
</evidence>
<evidence type="ECO:0000313" key="2">
    <source>
        <dbReference type="EMBL" id="MPM76410.1"/>
    </source>
</evidence>
<proteinExistence type="predicted"/>
<keyword evidence="1" id="KW-0472">Membrane</keyword>
<sequence>MLLYKARGFLRFIQTLADLFDAIRQTVVSQQIQTRQQAVKRGNALFRLFVLQTLLLVFVFVGGQRTFQLNATAVELANFGFRIGFKSHRKMAANEAAERLMQTLRFLNVKRERGKTLG</sequence>
<keyword evidence="1" id="KW-1133">Transmembrane helix</keyword>
<protein>
    <submittedName>
        <fullName evidence="2">Uncharacterized protein</fullName>
    </submittedName>
</protein>
<organism evidence="2">
    <name type="scientific">bioreactor metagenome</name>
    <dbReference type="NCBI Taxonomy" id="1076179"/>
    <lineage>
        <taxon>unclassified sequences</taxon>
        <taxon>metagenomes</taxon>
        <taxon>ecological metagenomes</taxon>
    </lineage>
</organism>
<accession>A0A645CHI7</accession>
<name>A0A645CHI7_9ZZZZ</name>
<reference evidence="2" key="1">
    <citation type="submission" date="2019-08" db="EMBL/GenBank/DDBJ databases">
        <authorList>
            <person name="Kucharzyk K."/>
            <person name="Murdoch R.W."/>
            <person name="Higgins S."/>
            <person name="Loffler F."/>
        </authorList>
    </citation>
    <scope>NUCLEOTIDE SEQUENCE</scope>
</reference>
<keyword evidence="1" id="KW-0812">Transmembrane</keyword>
<feature type="transmembrane region" description="Helical" evidence="1">
    <location>
        <begin position="44"/>
        <end position="61"/>
    </location>
</feature>
<comment type="caution">
    <text evidence="2">The sequence shown here is derived from an EMBL/GenBank/DDBJ whole genome shotgun (WGS) entry which is preliminary data.</text>
</comment>
<gene>
    <name evidence="2" type="ORF">SDC9_123408</name>
</gene>